<dbReference type="Gramene" id="TraesWEE_scaffold_046771_01G000400.1">
    <property type="protein sequence ID" value="TraesWEE_scaffold_046771_01G000400.1"/>
    <property type="gene ID" value="TraesWEE_scaffold_046771_01G000400"/>
</dbReference>
<evidence type="ECO:0000313" key="3">
    <source>
        <dbReference type="Proteomes" id="UP000019116"/>
    </source>
</evidence>
<sequence length="93" mass="9578">MSSLIDIWTVEVDRIRAMRRTGGPFRPTASPGAQEAGHVARPSGSGDGNGTPTPDGATAWPARDQAAGAGSPSSPVLVREDAFLSILVDCFGQ</sequence>
<reference evidence="2" key="2">
    <citation type="submission" date="2018-10" db="UniProtKB">
        <authorList>
            <consortium name="EnsemblPlants"/>
        </authorList>
    </citation>
    <scope>IDENTIFICATION</scope>
</reference>
<dbReference type="Gramene" id="TraesLDM5A03G02736240.1">
    <property type="protein sequence ID" value="TraesLDM5A03G02736240.1.CDS1"/>
    <property type="gene ID" value="TraesLDM5A03G02736240"/>
</dbReference>
<name>A0A3B6KPV4_WHEAT</name>
<dbReference type="Gramene" id="TraesLAC5A03G02687590.1">
    <property type="protein sequence ID" value="TraesLAC5A03G02687590.1.CDS1"/>
    <property type="gene ID" value="TraesLAC5A03G02687590"/>
</dbReference>
<protein>
    <submittedName>
        <fullName evidence="2">Uncharacterized protein</fullName>
    </submittedName>
</protein>
<dbReference type="Gramene" id="TraesCS5A03G0957700.1">
    <property type="protein sequence ID" value="TraesCS5A03G0957700.1.CDS1"/>
    <property type="gene ID" value="TraesCS5A03G0957700"/>
</dbReference>
<accession>A0A3B6KPV4</accession>
<dbReference type="OMA" id="DTARTEC"/>
<dbReference type="Gramene" id="TraesROB_scaffold_068536_01G000400.1">
    <property type="protein sequence ID" value="TraesROB_scaffold_068536_01G000400.1"/>
    <property type="gene ID" value="TraesROB_scaffold_068536_01G000400"/>
</dbReference>
<dbReference type="Gramene" id="TraesARI5A03G02775560.1">
    <property type="protein sequence ID" value="TraesARI5A03G02775560.1.CDS1"/>
    <property type="gene ID" value="TraesARI5A03G02775560"/>
</dbReference>
<evidence type="ECO:0000256" key="1">
    <source>
        <dbReference type="SAM" id="MobiDB-lite"/>
    </source>
</evidence>
<dbReference type="Gramene" id="TraesPARA_EIv1.0_1535540.1">
    <property type="protein sequence ID" value="TraesPARA_EIv1.0_1535540.1.CDS1"/>
    <property type="gene ID" value="TraesPARA_EIv1.0_1535540"/>
</dbReference>
<dbReference type="OrthoDB" id="684571at2759"/>
<dbReference type="Gramene" id="TraesSTA5A03G02724550.1">
    <property type="protein sequence ID" value="TraesSTA5A03G02724550.1.CDS1"/>
    <property type="gene ID" value="TraesSTA5A03G02724550"/>
</dbReference>
<dbReference type="Gramene" id="TraesSYM5A03G02762990.1">
    <property type="protein sequence ID" value="TraesSYM5A03G02762990.1.CDS1"/>
    <property type="gene ID" value="TraesSYM5A03G02762990"/>
</dbReference>
<dbReference type="Gramene" id="TraesCAD_scaffold_043358_01G000200.1">
    <property type="protein sequence ID" value="TraesCAD_scaffold_043358_01G000200.1"/>
    <property type="gene ID" value="TraesCAD_scaffold_043358_01G000200"/>
</dbReference>
<dbReference type="AlphaFoldDB" id="A0A3B6KPV4"/>
<keyword evidence="3" id="KW-1185">Reference proteome</keyword>
<organism evidence="2">
    <name type="scientific">Triticum aestivum</name>
    <name type="common">Wheat</name>
    <dbReference type="NCBI Taxonomy" id="4565"/>
    <lineage>
        <taxon>Eukaryota</taxon>
        <taxon>Viridiplantae</taxon>
        <taxon>Streptophyta</taxon>
        <taxon>Embryophyta</taxon>
        <taxon>Tracheophyta</taxon>
        <taxon>Spermatophyta</taxon>
        <taxon>Magnoliopsida</taxon>
        <taxon>Liliopsida</taxon>
        <taxon>Poales</taxon>
        <taxon>Poaceae</taxon>
        <taxon>BOP clade</taxon>
        <taxon>Pooideae</taxon>
        <taxon>Triticodae</taxon>
        <taxon>Triticeae</taxon>
        <taxon>Triticinae</taxon>
        <taxon>Triticum</taxon>
    </lineage>
</organism>
<proteinExistence type="predicted"/>
<dbReference type="Proteomes" id="UP000019116">
    <property type="component" value="Chromosome 5A"/>
</dbReference>
<feature type="region of interest" description="Disordered" evidence="1">
    <location>
        <begin position="20"/>
        <end position="75"/>
    </location>
</feature>
<evidence type="ECO:0000313" key="2">
    <source>
        <dbReference type="EnsemblPlants" id="TraesCS5A02G402900.1.cds1"/>
    </source>
</evidence>
<dbReference type="EnsemblPlants" id="TraesCS5A02G402900.1">
    <property type="protein sequence ID" value="TraesCS5A02G402900.1.cds1"/>
    <property type="gene ID" value="TraesCS5A02G402900"/>
</dbReference>
<reference evidence="2" key="1">
    <citation type="submission" date="2018-08" db="EMBL/GenBank/DDBJ databases">
        <authorList>
            <person name="Rossello M."/>
        </authorList>
    </citation>
    <scope>NUCLEOTIDE SEQUENCE [LARGE SCALE GENOMIC DNA]</scope>
    <source>
        <strain evidence="2">cv. Chinese Spring</strain>
    </source>
</reference>
<dbReference type="Gramene" id="TraesJUL5A03G02752530.1">
    <property type="protein sequence ID" value="TraesJUL5A03G02752530.1.CDS1"/>
    <property type="gene ID" value="TraesJUL5A03G02752530"/>
</dbReference>
<dbReference type="Gramene" id="TraesCS5A02G402900.1">
    <property type="protein sequence ID" value="TraesCS5A02G402900.1.cds1"/>
    <property type="gene ID" value="TraesCS5A02G402900"/>
</dbReference>